<evidence type="ECO:0000256" key="7">
    <source>
        <dbReference type="ARBA" id="ARBA00023235"/>
    </source>
</evidence>
<evidence type="ECO:0000313" key="11">
    <source>
        <dbReference type="Proteomes" id="UP000244193"/>
    </source>
</evidence>
<keyword evidence="6 8" id="KW-0472">Membrane</keyword>
<accession>A0A2S0RHV5</accession>
<feature type="transmembrane region" description="Helical" evidence="8">
    <location>
        <begin position="70"/>
        <end position="90"/>
    </location>
</feature>
<dbReference type="GO" id="GO:0016117">
    <property type="term" value="P:carotenoid biosynthetic process"/>
    <property type="evidence" value="ECO:0007669"/>
    <property type="project" value="UniProtKB-KW"/>
</dbReference>
<keyword evidence="5 8" id="KW-1133">Transmembrane helix</keyword>
<comment type="subcellular location">
    <subcellularLocation>
        <location evidence="1">Membrane</location>
        <topology evidence="1">Multi-pass membrane protein</topology>
    </subcellularLocation>
</comment>
<proteinExistence type="predicted"/>
<dbReference type="KEGG" id="fmg:HYN48_14485"/>
<evidence type="ECO:0000313" key="10">
    <source>
        <dbReference type="EMBL" id="AWA31205.1"/>
    </source>
</evidence>
<dbReference type="GO" id="GO:0016020">
    <property type="term" value="C:membrane"/>
    <property type="evidence" value="ECO:0007669"/>
    <property type="project" value="UniProtKB-SubCell"/>
</dbReference>
<evidence type="ECO:0000256" key="3">
    <source>
        <dbReference type="ARBA" id="ARBA00022692"/>
    </source>
</evidence>
<name>A0A2S0RHV5_9FLAO</name>
<feature type="transmembrane region" description="Helical" evidence="8">
    <location>
        <begin position="31"/>
        <end position="50"/>
    </location>
</feature>
<keyword evidence="3 8" id="KW-0812">Transmembrane</keyword>
<evidence type="ECO:0000256" key="4">
    <source>
        <dbReference type="ARBA" id="ARBA00022746"/>
    </source>
</evidence>
<dbReference type="Proteomes" id="UP000244193">
    <property type="component" value="Chromosome"/>
</dbReference>
<evidence type="ECO:0000259" key="9">
    <source>
        <dbReference type="Pfam" id="PF18916"/>
    </source>
</evidence>
<comment type="pathway">
    <text evidence="2">Carotenoid biosynthesis.</text>
</comment>
<keyword evidence="4" id="KW-0125">Carotenoid biosynthesis</keyword>
<protein>
    <recommendedName>
        <fullName evidence="9">Lycopene cyclase domain-containing protein</fullName>
    </recommendedName>
</protein>
<keyword evidence="7" id="KW-0413">Isomerase</keyword>
<evidence type="ECO:0000256" key="5">
    <source>
        <dbReference type="ARBA" id="ARBA00022989"/>
    </source>
</evidence>
<dbReference type="GO" id="GO:0045436">
    <property type="term" value="F:lycopene beta cyclase activity"/>
    <property type="evidence" value="ECO:0007669"/>
    <property type="project" value="UniProtKB-ARBA"/>
</dbReference>
<reference evidence="10 11" key="1">
    <citation type="submission" date="2018-04" db="EMBL/GenBank/DDBJ databases">
        <title>Genome sequencing of Flavobacterium sp. HYN0048.</title>
        <authorList>
            <person name="Yi H."/>
            <person name="Baek C."/>
        </authorList>
    </citation>
    <scope>NUCLEOTIDE SEQUENCE [LARGE SCALE GENOMIC DNA]</scope>
    <source>
        <strain evidence="10 11">HYN0048</strain>
    </source>
</reference>
<dbReference type="AlphaFoldDB" id="A0A2S0RHV5"/>
<dbReference type="RefSeq" id="WP_108372978.1">
    <property type="nucleotide sequence ID" value="NZ_CP028811.1"/>
</dbReference>
<keyword evidence="11" id="KW-1185">Reference proteome</keyword>
<feature type="transmembrane region" description="Helical" evidence="8">
    <location>
        <begin position="150"/>
        <end position="173"/>
    </location>
</feature>
<feature type="transmembrane region" description="Helical" evidence="8">
    <location>
        <begin position="201"/>
        <end position="218"/>
    </location>
</feature>
<feature type="domain" description="Lycopene cyclase" evidence="9">
    <location>
        <begin position="127"/>
        <end position="217"/>
    </location>
</feature>
<evidence type="ECO:0000256" key="8">
    <source>
        <dbReference type="SAM" id="Phobius"/>
    </source>
</evidence>
<evidence type="ECO:0000256" key="6">
    <source>
        <dbReference type="ARBA" id="ARBA00023136"/>
    </source>
</evidence>
<dbReference type="Pfam" id="PF18916">
    <property type="entry name" value="Lycopene_cyc"/>
    <property type="match status" value="1"/>
</dbReference>
<feature type="transmembrane region" description="Helical" evidence="8">
    <location>
        <begin position="6"/>
        <end position="24"/>
    </location>
</feature>
<evidence type="ECO:0000256" key="1">
    <source>
        <dbReference type="ARBA" id="ARBA00004141"/>
    </source>
</evidence>
<dbReference type="GO" id="GO:0016872">
    <property type="term" value="F:intramolecular lyase activity"/>
    <property type="evidence" value="ECO:0007669"/>
    <property type="project" value="InterPro"/>
</dbReference>
<dbReference type="EMBL" id="CP028811">
    <property type="protein sequence ID" value="AWA31205.1"/>
    <property type="molecule type" value="Genomic_DNA"/>
</dbReference>
<evidence type="ECO:0000256" key="2">
    <source>
        <dbReference type="ARBA" id="ARBA00004829"/>
    </source>
</evidence>
<dbReference type="InterPro" id="IPR017825">
    <property type="entry name" value="Lycopene_cyclase_dom"/>
</dbReference>
<gene>
    <name evidence="10" type="ORF">HYN48_14485</name>
</gene>
<feature type="transmembrane region" description="Helical" evidence="8">
    <location>
        <begin position="102"/>
        <end position="120"/>
    </location>
</feature>
<sequence length="228" mass="26495">MEQYIYLFLGLFLSVLWIVIYTVKKDLRRKMLKSSLIGGFSGFIAEYWYLRDYWRPPTVLGNAVISIEDFLVGFVIIGVSMSLYNFVFRMDEIEFTPPRKKTFYMMFAVGFIAMVSLPPMGLNTMLVSPASFLCCSIFIIWQRPDLLKKAIFSGLLFLAVVFPIYIILFELIAPDYWNKYWLLPDTKLGVRCYGSIPWIEIIWYFTWGSFGGICYDFYSGTKAVPVKA</sequence>
<organism evidence="10 11">
    <name type="scientific">Flavobacterium magnum</name>
    <dbReference type="NCBI Taxonomy" id="2162713"/>
    <lineage>
        <taxon>Bacteria</taxon>
        <taxon>Pseudomonadati</taxon>
        <taxon>Bacteroidota</taxon>
        <taxon>Flavobacteriia</taxon>
        <taxon>Flavobacteriales</taxon>
        <taxon>Flavobacteriaceae</taxon>
        <taxon>Flavobacterium</taxon>
    </lineage>
</organism>
<dbReference type="OrthoDB" id="820814at2"/>